<dbReference type="PANTHER" id="PTHR23196:SF1">
    <property type="entry name" value="PAX-INTERACTING PROTEIN 1"/>
    <property type="match status" value="1"/>
</dbReference>
<dbReference type="CDD" id="cd18432">
    <property type="entry name" value="BRCT_PAXIP1_rpt6_like"/>
    <property type="match status" value="1"/>
</dbReference>
<dbReference type="Pfam" id="PF16589">
    <property type="entry name" value="BRCT_2"/>
    <property type="match status" value="1"/>
</dbReference>
<keyword evidence="2" id="KW-0227">DNA damage</keyword>
<dbReference type="CDD" id="cd17744">
    <property type="entry name" value="BRCT_MDC1_rpt1"/>
    <property type="match status" value="1"/>
</dbReference>
<feature type="region of interest" description="Disordered" evidence="4">
    <location>
        <begin position="536"/>
        <end position="598"/>
    </location>
</feature>
<feature type="compositionally biased region" description="Basic and acidic residues" evidence="4">
    <location>
        <begin position="9"/>
        <end position="18"/>
    </location>
</feature>
<dbReference type="InterPro" id="IPR051579">
    <property type="entry name" value="DDR_Transcriptional_Reg"/>
</dbReference>
<gene>
    <name evidence="6" type="ORF">RJ640_014921</name>
</gene>
<feature type="compositionally biased region" description="Basic and acidic residues" evidence="4">
    <location>
        <begin position="579"/>
        <end position="588"/>
    </location>
</feature>
<dbReference type="EMBL" id="JAVXUO010000389">
    <property type="protein sequence ID" value="KAK2992671.1"/>
    <property type="molecule type" value="Genomic_DNA"/>
</dbReference>
<evidence type="ECO:0000313" key="6">
    <source>
        <dbReference type="EMBL" id="KAK2992671.1"/>
    </source>
</evidence>
<proteinExistence type="predicted"/>
<dbReference type="PANTHER" id="PTHR23196">
    <property type="entry name" value="PAX TRANSCRIPTION ACTIVATION DOMAIN INTERACTING PROTEIN"/>
    <property type="match status" value="1"/>
</dbReference>
<dbReference type="SMART" id="SM00292">
    <property type="entry name" value="BRCT"/>
    <property type="match status" value="1"/>
</dbReference>
<keyword evidence="7" id="KW-1185">Reference proteome</keyword>
<dbReference type="AlphaFoldDB" id="A0AA88USG6"/>
<sequence>MGSLGDGDDIIKETKQDSDVEDIDSGTETFDSQLSPRISPVFDESLGDGLKGEDADDLQFLRRTMLFDGTVPRENAFSNEAVNFDGETQMVDLGGETQALECLDTQLVDNCDTEIVDSEDEGTDRTEVLSDNELSDGDFVKRAGIRPVDQENLLYSTVSKQGEGGCEAALDPLADEELSSGSTHKEFTSVRAASIRASGLAAHNSAFEGSISGGSTQSLKDHKVEESGIPVIRDTFKVVGDVDQEVTLGKYTEQMKGSRYQKNSMAGKSTARKLFTDEILPDIKGLDDHINNVGGADLPEYELAGLSYVDSQEPGESSQAVALDVVDRFLKINVEEIDEELNVGKSTLGNPKPALVAKGTQRLAKSNNFISTVGERGIFDWDDSREDEGGGEFFTKKKEAFFDNRGQRRRAFTQPRKPRCRVSKIGGAVKESADEKERLNVNDKIKELVHTDLRPVSHEPKSNNEATKVKGAKFRKNLIKEMDEQLNSKDVVETAIIKDVPELLNIGIDTQMAAEAMETLCFGFGGTYRDCSDAHQGGKDMKNGSPKAEVKKRAKTRQTKSKIIQKRACSSTYGVTTRQSEKTKRTTTKESSMTHPRKVRKQCDGEVVKPGLKKVRSDTKKLTATNWCRNLIVPPKSVEQTQEEQALEQSDNSDIVGSDKKLRMQEKLGTFTPIACRTRQQCIEIGKSASSDMGKSVNIACLNGLKDKRCGCRSTKVGSNQSGIEDSAMNQLEQSDPKLSDVSGTVMIPKLQYPKRRRSRQNSLSIVQEDNGQSIARLNKPQVDFICNAVDLGIKRKTRSSVCAGPVLSSLDGQPRKKLKGPEENVTSSAEGLRENARLEASPSKSCKPSASACTPPVNRMTPVKEASPLCVGEEYIRQSCRKNLSSSLLMKELGLTATALEPASTTKNLRRRSGKIKVLLSHHLDEDTIKQQKKILEQFEASVATSMSDATHFVADEFVRTRNMLEAIALGKPVVTPSWLESCRQAKFFIDEKNHLLRDARKEKEFGFSMPVSLAHACKHPILQATERIGRSALKDDKVPDDLLVLSCEEDYELCLPFLRKGAAIYSSELLLHGIVIQKLEYERHRLFVDHVKRTRSTIWLKQATDQYHRVTKCK</sequence>
<dbReference type="GO" id="GO:0005634">
    <property type="term" value="C:nucleus"/>
    <property type="evidence" value="ECO:0007669"/>
    <property type="project" value="UniProtKB-SubCell"/>
</dbReference>
<feature type="compositionally biased region" description="Low complexity" evidence="4">
    <location>
        <begin position="841"/>
        <end position="854"/>
    </location>
</feature>
<dbReference type="Pfam" id="PF16770">
    <property type="entry name" value="RTT107_BRCT_5"/>
    <property type="match status" value="1"/>
</dbReference>
<dbReference type="InterPro" id="IPR036420">
    <property type="entry name" value="BRCT_dom_sf"/>
</dbReference>
<accession>A0AA88USG6</accession>
<feature type="compositionally biased region" description="Polar residues" evidence="4">
    <location>
        <begin position="720"/>
        <end position="734"/>
    </location>
</feature>
<dbReference type="Gene3D" id="3.40.50.10190">
    <property type="entry name" value="BRCT domain"/>
    <property type="match status" value="2"/>
</dbReference>
<keyword evidence="3" id="KW-0539">Nucleus</keyword>
<evidence type="ECO:0000259" key="5">
    <source>
        <dbReference type="PROSITE" id="PS50172"/>
    </source>
</evidence>
<evidence type="ECO:0000256" key="4">
    <source>
        <dbReference type="SAM" id="MobiDB-lite"/>
    </source>
</evidence>
<dbReference type="InterPro" id="IPR001357">
    <property type="entry name" value="BRCT_dom"/>
</dbReference>
<feature type="region of interest" description="Disordered" evidence="4">
    <location>
        <begin position="720"/>
        <end position="741"/>
    </location>
</feature>
<protein>
    <recommendedName>
        <fullName evidence="5">BRCT domain-containing protein</fullName>
    </recommendedName>
</protein>
<feature type="compositionally biased region" description="Basic residues" evidence="4">
    <location>
        <begin position="550"/>
        <end position="565"/>
    </location>
</feature>
<evidence type="ECO:0000256" key="2">
    <source>
        <dbReference type="ARBA" id="ARBA00022763"/>
    </source>
</evidence>
<dbReference type="SUPFAM" id="SSF52113">
    <property type="entry name" value="BRCT domain"/>
    <property type="match status" value="1"/>
</dbReference>
<dbReference type="GO" id="GO:0006974">
    <property type="term" value="P:DNA damage response"/>
    <property type="evidence" value="ECO:0007669"/>
    <property type="project" value="UniProtKB-KW"/>
</dbReference>
<evidence type="ECO:0000256" key="1">
    <source>
        <dbReference type="ARBA" id="ARBA00004123"/>
    </source>
</evidence>
<feature type="region of interest" description="Disordered" evidence="4">
    <location>
        <begin position="1"/>
        <end position="50"/>
    </location>
</feature>
<evidence type="ECO:0000313" key="7">
    <source>
        <dbReference type="Proteomes" id="UP001187471"/>
    </source>
</evidence>
<feature type="domain" description="BRCT" evidence="5">
    <location>
        <begin position="917"/>
        <end position="998"/>
    </location>
</feature>
<evidence type="ECO:0000256" key="3">
    <source>
        <dbReference type="ARBA" id="ARBA00023242"/>
    </source>
</evidence>
<feature type="region of interest" description="Disordered" evidence="4">
    <location>
        <begin position="638"/>
        <end position="658"/>
    </location>
</feature>
<feature type="region of interest" description="Disordered" evidence="4">
    <location>
        <begin position="805"/>
        <end position="860"/>
    </location>
</feature>
<organism evidence="6 7">
    <name type="scientific">Escallonia rubra</name>
    <dbReference type="NCBI Taxonomy" id="112253"/>
    <lineage>
        <taxon>Eukaryota</taxon>
        <taxon>Viridiplantae</taxon>
        <taxon>Streptophyta</taxon>
        <taxon>Embryophyta</taxon>
        <taxon>Tracheophyta</taxon>
        <taxon>Spermatophyta</taxon>
        <taxon>Magnoliopsida</taxon>
        <taxon>eudicotyledons</taxon>
        <taxon>Gunneridae</taxon>
        <taxon>Pentapetalae</taxon>
        <taxon>asterids</taxon>
        <taxon>campanulids</taxon>
        <taxon>Escalloniales</taxon>
        <taxon>Escalloniaceae</taxon>
        <taxon>Escallonia</taxon>
    </lineage>
</organism>
<feature type="compositionally biased region" description="Polar residues" evidence="4">
    <location>
        <begin position="26"/>
        <end position="36"/>
    </location>
</feature>
<dbReference type="PROSITE" id="PS50172">
    <property type="entry name" value="BRCT"/>
    <property type="match status" value="1"/>
</dbReference>
<comment type="caution">
    <text evidence="6">The sequence shown here is derived from an EMBL/GenBank/DDBJ whole genome shotgun (WGS) entry which is preliminary data.</text>
</comment>
<comment type="subcellular location">
    <subcellularLocation>
        <location evidence="1">Nucleus</location>
    </subcellularLocation>
</comment>
<reference evidence="6" key="1">
    <citation type="submission" date="2022-12" db="EMBL/GenBank/DDBJ databases">
        <title>Draft genome assemblies for two species of Escallonia (Escalloniales).</title>
        <authorList>
            <person name="Chanderbali A."/>
            <person name="Dervinis C."/>
            <person name="Anghel I."/>
            <person name="Soltis D."/>
            <person name="Soltis P."/>
            <person name="Zapata F."/>
        </authorList>
    </citation>
    <scope>NUCLEOTIDE SEQUENCE</scope>
    <source>
        <strain evidence="6">UCBG92.1500</strain>
        <tissue evidence="6">Leaf</tissue>
    </source>
</reference>
<name>A0AA88USG6_9ASTE</name>
<dbReference type="Proteomes" id="UP001187471">
    <property type="component" value="Unassembled WGS sequence"/>
</dbReference>